<dbReference type="AlphaFoldDB" id="A0A5B9VUN2"/>
<protein>
    <recommendedName>
        <fullName evidence="3">Ferric uptake regulator family protein</fullName>
    </recommendedName>
</protein>
<dbReference type="Proteomes" id="UP000324233">
    <property type="component" value="Chromosome"/>
</dbReference>
<keyword evidence="2" id="KW-1185">Reference proteome</keyword>
<evidence type="ECO:0000313" key="1">
    <source>
        <dbReference type="EMBL" id="QEH32196.1"/>
    </source>
</evidence>
<organism evidence="1 2">
    <name type="scientific">Aquisphaera giovannonii</name>
    <dbReference type="NCBI Taxonomy" id="406548"/>
    <lineage>
        <taxon>Bacteria</taxon>
        <taxon>Pseudomonadati</taxon>
        <taxon>Planctomycetota</taxon>
        <taxon>Planctomycetia</taxon>
        <taxon>Isosphaerales</taxon>
        <taxon>Isosphaeraceae</taxon>
        <taxon>Aquisphaera</taxon>
    </lineage>
</organism>
<reference evidence="1 2" key="1">
    <citation type="submission" date="2019-08" db="EMBL/GenBank/DDBJ databases">
        <title>Deep-cultivation of Planctomycetes and their phenomic and genomic characterization uncovers novel biology.</title>
        <authorList>
            <person name="Wiegand S."/>
            <person name="Jogler M."/>
            <person name="Boedeker C."/>
            <person name="Pinto D."/>
            <person name="Vollmers J."/>
            <person name="Rivas-Marin E."/>
            <person name="Kohn T."/>
            <person name="Peeters S.H."/>
            <person name="Heuer A."/>
            <person name="Rast P."/>
            <person name="Oberbeckmann S."/>
            <person name="Bunk B."/>
            <person name="Jeske O."/>
            <person name="Meyerdierks A."/>
            <person name="Storesund J.E."/>
            <person name="Kallscheuer N."/>
            <person name="Luecker S."/>
            <person name="Lage O.M."/>
            <person name="Pohl T."/>
            <person name="Merkel B.J."/>
            <person name="Hornburger P."/>
            <person name="Mueller R.-W."/>
            <person name="Bruemmer F."/>
            <person name="Labrenz M."/>
            <person name="Spormann A.M."/>
            <person name="Op den Camp H."/>
            <person name="Overmann J."/>
            <person name="Amann R."/>
            <person name="Jetten M.S.M."/>
            <person name="Mascher T."/>
            <person name="Medema M.H."/>
            <person name="Devos D.P."/>
            <person name="Kaster A.-K."/>
            <person name="Ovreas L."/>
            <person name="Rohde M."/>
            <person name="Galperin M.Y."/>
            <person name="Jogler C."/>
        </authorList>
    </citation>
    <scope>NUCLEOTIDE SEQUENCE [LARGE SCALE GENOMIC DNA]</scope>
    <source>
        <strain evidence="1 2">OJF2</strain>
    </source>
</reference>
<evidence type="ECO:0000313" key="2">
    <source>
        <dbReference type="Proteomes" id="UP000324233"/>
    </source>
</evidence>
<evidence type="ECO:0008006" key="3">
    <source>
        <dbReference type="Google" id="ProtNLM"/>
    </source>
</evidence>
<accession>A0A5B9VUN2</accession>
<dbReference type="KEGG" id="agv:OJF2_06650"/>
<sequence length="85" mass="9459">MPMFENELGKFRVLLALEGYRLTSIQGAVAQVAFAFPPPVSPRAVQSHLVRHFGMAVSLATICRTLARLRDWELIRLSPGPENDP</sequence>
<name>A0A5B9VUN2_9BACT</name>
<gene>
    <name evidence="1" type="ORF">OJF2_06650</name>
</gene>
<proteinExistence type="predicted"/>
<dbReference type="EMBL" id="CP042997">
    <property type="protein sequence ID" value="QEH32196.1"/>
    <property type="molecule type" value="Genomic_DNA"/>
</dbReference>